<evidence type="ECO:0000256" key="2">
    <source>
        <dbReference type="SAM" id="SignalP"/>
    </source>
</evidence>
<evidence type="ECO:0000313" key="5">
    <source>
        <dbReference type="Proteomes" id="UP001063166"/>
    </source>
</evidence>
<keyword evidence="1" id="KW-1133">Transmembrane helix</keyword>
<gene>
    <name evidence="4" type="ORF">LshimejAT787_0404540</name>
</gene>
<dbReference type="EMBL" id="BRPK01000004">
    <property type="protein sequence ID" value="GLB37403.1"/>
    <property type="molecule type" value="Genomic_DNA"/>
</dbReference>
<feature type="signal peptide" evidence="2">
    <location>
        <begin position="1"/>
        <end position="18"/>
    </location>
</feature>
<evidence type="ECO:0000256" key="1">
    <source>
        <dbReference type="SAM" id="Phobius"/>
    </source>
</evidence>
<dbReference type="AlphaFoldDB" id="A0A9P3UL92"/>
<keyword evidence="2" id="KW-0732">Signal</keyword>
<dbReference type="PANTHER" id="PTHR36853">
    <property type="entry name" value="EXPRESSED PROTEIN"/>
    <property type="match status" value="1"/>
</dbReference>
<sequence length="350" mass="37279">MRALSLPVLVSALQLSSAVDVYLNPPPAFLRSSLSPEHASSALSCHLGLEAFEPLRDASSPQYIEEPFVGMGPTNALLITVDEQDVKAILPPSVQPSFKLSAPSAEPVESLSSVVSTYLHRASHSFASIYDDGMSRQLEDVDALSTFFQSAETPAFAALELTKLADLRQMYGSTGHEYAEAADEVRNFLAQAYENPDSLHIALLTFSSAAPPLVKREPQASQSPLPPSHAPPHEPIGSISTCFTSRDSCKNATNTCSGRGQCVKATKAGRTCFVCACGVLKTGEGPKVKTERWAGERCERKDVSAPFTLLTGTAIVMIVLVFGSISLLSSVGDTELPSTLLATAVHVKKD</sequence>
<keyword evidence="5" id="KW-1185">Reference proteome</keyword>
<proteinExistence type="predicted"/>
<dbReference type="InterPro" id="IPR053065">
    <property type="entry name" value="Archenteron_Induction-Rel"/>
</dbReference>
<feature type="domain" description="Vacuolar sorting protein Vps3844 C-terminal" evidence="3">
    <location>
        <begin position="242"/>
        <end position="341"/>
    </location>
</feature>
<dbReference type="Pfam" id="PF12955">
    <property type="entry name" value="Vps3844_C"/>
    <property type="match status" value="1"/>
</dbReference>
<dbReference type="OrthoDB" id="5583277at2759"/>
<comment type="caution">
    <text evidence="4">The sequence shown here is derived from an EMBL/GenBank/DDBJ whole genome shotgun (WGS) entry which is preliminary data.</text>
</comment>
<dbReference type="PANTHER" id="PTHR36853:SF1">
    <property type="entry name" value="DUF3844 DOMAIN-CONTAINING PROTEIN"/>
    <property type="match status" value="1"/>
</dbReference>
<dbReference type="GO" id="GO:0005783">
    <property type="term" value="C:endoplasmic reticulum"/>
    <property type="evidence" value="ECO:0007669"/>
    <property type="project" value="TreeGrafter"/>
</dbReference>
<keyword evidence="1" id="KW-0472">Membrane</keyword>
<evidence type="ECO:0000313" key="4">
    <source>
        <dbReference type="EMBL" id="GLB37403.1"/>
    </source>
</evidence>
<evidence type="ECO:0000259" key="3">
    <source>
        <dbReference type="Pfam" id="PF12955"/>
    </source>
</evidence>
<keyword evidence="1" id="KW-0812">Transmembrane</keyword>
<feature type="chain" id="PRO_5040411019" description="Vacuolar sorting protein Vps3844 C-terminal domain-containing protein" evidence="2">
    <location>
        <begin position="19"/>
        <end position="350"/>
    </location>
</feature>
<name>A0A9P3UL92_LYOSH</name>
<protein>
    <recommendedName>
        <fullName evidence="3">Vacuolar sorting protein Vps3844 C-terminal domain-containing protein</fullName>
    </recommendedName>
</protein>
<reference evidence="4" key="1">
    <citation type="submission" date="2022-07" db="EMBL/GenBank/DDBJ databases">
        <title>The genome of Lyophyllum shimeji provides insight into the initial evolution of ectomycorrhizal fungal genome.</title>
        <authorList>
            <person name="Kobayashi Y."/>
            <person name="Shibata T."/>
            <person name="Hirakawa H."/>
            <person name="Shigenobu S."/>
            <person name="Nishiyama T."/>
            <person name="Yamada A."/>
            <person name="Hasebe M."/>
            <person name="Kawaguchi M."/>
        </authorList>
    </citation>
    <scope>NUCLEOTIDE SEQUENCE</scope>
    <source>
        <strain evidence="4">AT787</strain>
    </source>
</reference>
<accession>A0A9P3UL92</accession>
<dbReference type="Proteomes" id="UP001063166">
    <property type="component" value="Unassembled WGS sequence"/>
</dbReference>
<dbReference type="InterPro" id="IPR024382">
    <property type="entry name" value="Vps3844_C"/>
</dbReference>
<organism evidence="4 5">
    <name type="scientific">Lyophyllum shimeji</name>
    <name type="common">Hon-shimeji</name>
    <name type="synonym">Tricholoma shimeji</name>
    <dbReference type="NCBI Taxonomy" id="47721"/>
    <lineage>
        <taxon>Eukaryota</taxon>
        <taxon>Fungi</taxon>
        <taxon>Dikarya</taxon>
        <taxon>Basidiomycota</taxon>
        <taxon>Agaricomycotina</taxon>
        <taxon>Agaricomycetes</taxon>
        <taxon>Agaricomycetidae</taxon>
        <taxon>Agaricales</taxon>
        <taxon>Tricholomatineae</taxon>
        <taxon>Lyophyllaceae</taxon>
        <taxon>Lyophyllum</taxon>
    </lineage>
</organism>
<feature type="transmembrane region" description="Helical" evidence="1">
    <location>
        <begin position="307"/>
        <end position="328"/>
    </location>
</feature>